<proteinExistence type="predicted"/>
<keyword evidence="1" id="KW-0732">Signal</keyword>
<keyword evidence="3" id="KW-1185">Reference proteome</keyword>
<feature type="chain" id="PRO_5008556075" description="UrcA family protein" evidence="1">
    <location>
        <begin position="33"/>
        <end position="114"/>
    </location>
</feature>
<reference evidence="2 3" key="1">
    <citation type="submission" date="2016-01" db="EMBL/GenBank/DDBJ databases">
        <title>Complete genome and mega plasmid sequence of Sphingomonas panacis DCY99 elicits systemic resistance in rice to Xanthomonas oryzae.</title>
        <authorList>
            <person name="Kim Y.J."/>
            <person name="Yang D.C."/>
            <person name="Sing P."/>
        </authorList>
    </citation>
    <scope>NUCLEOTIDE SEQUENCE [LARGE SCALE GENOMIC DNA]</scope>
    <source>
        <strain evidence="2 3">DCY99</strain>
    </source>
</reference>
<name>A0A1B3Z6A5_9SPHN</name>
<accession>A0A1B3Z6A5</accession>
<dbReference type="Proteomes" id="UP000094256">
    <property type="component" value="Chromosome"/>
</dbReference>
<organism evidence="2 3">
    <name type="scientific">Sphingomonas panacis</name>
    <dbReference type="NCBI Taxonomy" id="1560345"/>
    <lineage>
        <taxon>Bacteria</taxon>
        <taxon>Pseudomonadati</taxon>
        <taxon>Pseudomonadota</taxon>
        <taxon>Alphaproteobacteria</taxon>
        <taxon>Sphingomonadales</taxon>
        <taxon>Sphingomonadaceae</taxon>
        <taxon>Sphingomonas</taxon>
    </lineage>
</organism>
<dbReference type="NCBIfam" id="TIGR04433">
    <property type="entry name" value="UrcA_uranyl"/>
    <property type="match status" value="1"/>
</dbReference>
<dbReference type="EMBL" id="CP014168">
    <property type="protein sequence ID" value="AOH82952.1"/>
    <property type="molecule type" value="Genomic_DNA"/>
</dbReference>
<dbReference type="InterPro" id="IPR030972">
    <property type="entry name" value="UrcA_uranyl"/>
</dbReference>
<protein>
    <recommendedName>
        <fullName evidence="4">UrcA family protein</fullName>
    </recommendedName>
</protein>
<sequence>MSGVIKAAAIGRGAVFACALFGATAVATPALADPIDVITSIRVAKLAPPATPAEHAALRQRIARAAESACGSDERSLAEYRYAVRQSPCFRESYSTAMEELNTRWGTATAGGGR</sequence>
<evidence type="ECO:0000313" key="3">
    <source>
        <dbReference type="Proteomes" id="UP000094256"/>
    </source>
</evidence>
<dbReference type="RefSeq" id="WP_069203537.1">
    <property type="nucleotide sequence ID" value="NZ_CP014168.1"/>
</dbReference>
<evidence type="ECO:0000256" key="1">
    <source>
        <dbReference type="SAM" id="SignalP"/>
    </source>
</evidence>
<evidence type="ECO:0000313" key="2">
    <source>
        <dbReference type="EMBL" id="AOH82952.1"/>
    </source>
</evidence>
<dbReference type="AlphaFoldDB" id="A0A1B3Z6A5"/>
<evidence type="ECO:0008006" key="4">
    <source>
        <dbReference type="Google" id="ProtNLM"/>
    </source>
</evidence>
<feature type="signal peptide" evidence="1">
    <location>
        <begin position="1"/>
        <end position="32"/>
    </location>
</feature>
<dbReference type="KEGG" id="span:AWL63_02120"/>
<gene>
    <name evidence="2" type="ORF">AWL63_02120</name>
</gene>